<dbReference type="PATRIC" id="fig|1807.13.peg.990"/>
<reference evidence="1 2" key="1">
    <citation type="journal article" date="2015" name="Genome Announc.">
        <title>Draft Genome Sequence of Mycobacterium obuense Strain UC1, Isolated from Patient Sputum.</title>
        <authorList>
            <person name="Greninger A.L."/>
            <person name="Cunningham G."/>
            <person name="Hsu E.D."/>
            <person name="Yu J.M."/>
            <person name="Chiu C.Y."/>
            <person name="Miller S."/>
        </authorList>
    </citation>
    <scope>NUCLEOTIDE SEQUENCE [LARGE SCALE GENOMIC DNA]</scope>
    <source>
        <strain evidence="1 2">UC1</strain>
    </source>
</reference>
<evidence type="ECO:0000313" key="2">
    <source>
        <dbReference type="Proteomes" id="UP000034150"/>
    </source>
</evidence>
<keyword evidence="2" id="KW-1185">Reference proteome</keyword>
<name>A0A0M2K378_9MYCO</name>
<dbReference type="EMBL" id="LAUZ02000007">
    <property type="protein sequence ID" value="KKF03827.1"/>
    <property type="molecule type" value="Genomic_DNA"/>
</dbReference>
<proteinExistence type="predicted"/>
<gene>
    <name evidence="1" type="ORF">WN67_00905</name>
</gene>
<evidence type="ECO:0000313" key="1">
    <source>
        <dbReference type="EMBL" id="KKF03827.1"/>
    </source>
</evidence>
<dbReference type="OrthoDB" id="4733456at2"/>
<accession>A0A0M2K378</accession>
<sequence length="89" mass="9822">MSDPHTTQIKVACDDLYCSPLDPVAQANARDLLRQSTPALDERTLSRRIRIACDELHDDPNDLDARHALLALIDPTSSAVNRSIVTART</sequence>
<dbReference type="RefSeq" id="WP_046361180.1">
    <property type="nucleotide sequence ID" value="NZ_LAUZ02000007.1"/>
</dbReference>
<organism evidence="1 2">
    <name type="scientific">Mycolicibacterium obuense</name>
    <dbReference type="NCBI Taxonomy" id="1807"/>
    <lineage>
        <taxon>Bacteria</taxon>
        <taxon>Bacillati</taxon>
        <taxon>Actinomycetota</taxon>
        <taxon>Actinomycetes</taxon>
        <taxon>Mycobacteriales</taxon>
        <taxon>Mycobacteriaceae</taxon>
        <taxon>Mycolicibacterium</taxon>
    </lineage>
</organism>
<protein>
    <submittedName>
        <fullName evidence="1">Uncharacterized protein</fullName>
    </submittedName>
</protein>
<dbReference type="Proteomes" id="UP000034150">
    <property type="component" value="Unassembled WGS sequence"/>
</dbReference>
<comment type="caution">
    <text evidence="1">The sequence shown here is derived from an EMBL/GenBank/DDBJ whole genome shotgun (WGS) entry which is preliminary data.</text>
</comment>
<dbReference type="AlphaFoldDB" id="A0A0M2K378"/>